<dbReference type="PANTHER" id="PTHR37984">
    <property type="entry name" value="PROTEIN CBG26694"/>
    <property type="match status" value="1"/>
</dbReference>
<feature type="domain" description="Chromo" evidence="7">
    <location>
        <begin position="535"/>
        <end position="588"/>
    </location>
</feature>
<dbReference type="InterPro" id="IPR001584">
    <property type="entry name" value="Integrase_cat-core"/>
</dbReference>
<dbReference type="InterPro" id="IPR012337">
    <property type="entry name" value="RNaseH-like_sf"/>
</dbReference>
<feature type="domain" description="Integrase catalytic" evidence="8">
    <location>
        <begin position="301"/>
        <end position="452"/>
    </location>
</feature>
<keyword evidence="6 9" id="KW-0695">RNA-directed DNA polymerase</keyword>
<dbReference type="Proteomes" id="UP000198211">
    <property type="component" value="Unassembled WGS sequence"/>
</dbReference>
<dbReference type="SMART" id="SM00298">
    <property type="entry name" value="CHROMO"/>
    <property type="match status" value="1"/>
</dbReference>
<evidence type="ECO:0000259" key="8">
    <source>
        <dbReference type="PROSITE" id="PS50994"/>
    </source>
</evidence>
<dbReference type="SUPFAM" id="SSF54160">
    <property type="entry name" value="Chromo domain-like"/>
    <property type="match status" value="1"/>
</dbReference>
<dbReference type="PANTHER" id="PTHR37984:SF5">
    <property type="entry name" value="PROTEIN NYNRIN-LIKE"/>
    <property type="match status" value="1"/>
</dbReference>
<dbReference type="GO" id="GO:0016787">
    <property type="term" value="F:hydrolase activity"/>
    <property type="evidence" value="ECO:0007669"/>
    <property type="project" value="UniProtKB-KW"/>
</dbReference>
<evidence type="ECO:0000313" key="9">
    <source>
        <dbReference type="EMBL" id="OWZ17066.1"/>
    </source>
</evidence>
<reference evidence="10" key="1">
    <citation type="submission" date="2017-03" db="EMBL/GenBank/DDBJ databases">
        <title>Phytopthora megakarya and P. palmivora, two closely related causual agents of cacao black pod achieved similar genome size and gene model numbers by different mechanisms.</title>
        <authorList>
            <person name="Ali S."/>
            <person name="Shao J."/>
            <person name="Larry D.J."/>
            <person name="Kronmiller B."/>
            <person name="Shen D."/>
            <person name="Strem M.D."/>
            <person name="Melnick R.L."/>
            <person name="Guiltinan M.J."/>
            <person name="Tyler B.M."/>
            <person name="Meinhardt L.W."/>
            <person name="Bailey B.A."/>
        </authorList>
    </citation>
    <scope>NUCLEOTIDE SEQUENCE [LARGE SCALE GENOMIC DNA]</scope>
    <source>
        <strain evidence="10">zdho120</strain>
    </source>
</reference>
<protein>
    <submittedName>
        <fullName evidence="9">Reverse transcriptase</fullName>
    </submittedName>
</protein>
<dbReference type="Gene3D" id="3.30.70.270">
    <property type="match status" value="1"/>
</dbReference>
<dbReference type="PROSITE" id="PS50994">
    <property type="entry name" value="INTEGRASE"/>
    <property type="match status" value="1"/>
</dbReference>
<dbReference type="GO" id="GO:0004519">
    <property type="term" value="F:endonuclease activity"/>
    <property type="evidence" value="ECO:0007669"/>
    <property type="project" value="UniProtKB-KW"/>
</dbReference>
<dbReference type="InterPro" id="IPR041373">
    <property type="entry name" value="RT_RNaseH"/>
</dbReference>
<evidence type="ECO:0000256" key="5">
    <source>
        <dbReference type="ARBA" id="ARBA00022801"/>
    </source>
</evidence>
<dbReference type="SUPFAM" id="SSF53098">
    <property type="entry name" value="Ribonuclease H-like"/>
    <property type="match status" value="1"/>
</dbReference>
<dbReference type="InterPro" id="IPR050951">
    <property type="entry name" value="Retrovirus_Pol_polyprotein"/>
</dbReference>
<dbReference type="PROSITE" id="PS50013">
    <property type="entry name" value="CHROMO_2"/>
    <property type="match status" value="1"/>
</dbReference>
<dbReference type="CDD" id="cd00024">
    <property type="entry name" value="CD_CSD"/>
    <property type="match status" value="1"/>
</dbReference>
<dbReference type="SUPFAM" id="SSF56672">
    <property type="entry name" value="DNA/RNA polymerases"/>
    <property type="match status" value="1"/>
</dbReference>
<accession>A0A225WH69</accession>
<keyword evidence="2" id="KW-0548">Nucleotidyltransferase</keyword>
<organism evidence="9 10">
    <name type="scientific">Phytophthora megakarya</name>
    <dbReference type="NCBI Taxonomy" id="4795"/>
    <lineage>
        <taxon>Eukaryota</taxon>
        <taxon>Sar</taxon>
        <taxon>Stramenopiles</taxon>
        <taxon>Oomycota</taxon>
        <taxon>Peronosporomycetes</taxon>
        <taxon>Peronosporales</taxon>
        <taxon>Peronosporaceae</taxon>
        <taxon>Phytophthora</taxon>
    </lineage>
</organism>
<dbReference type="InterPro" id="IPR016197">
    <property type="entry name" value="Chromo-like_dom_sf"/>
</dbReference>
<dbReference type="InterPro" id="IPR036397">
    <property type="entry name" value="RNaseH_sf"/>
</dbReference>
<dbReference type="Pfam" id="PF17917">
    <property type="entry name" value="RT_RNaseH"/>
    <property type="match status" value="1"/>
</dbReference>
<comment type="caution">
    <text evidence="9">The sequence shown here is derived from an EMBL/GenBank/DDBJ whole genome shotgun (WGS) entry which is preliminary data.</text>
</comment>
<evidence type="ECO:0000313" key="10">
    <source>
        <dbReference type="Proteomes" id="UP000198211"/>
    </source>
</evidence>
<keyword evidence="3" id="KW-0540">Nuclease</keyword>
<evidence type="ECO:0000256" key="6">
    <source>
        <dbReference type="ARBA" id="ARBA00022918"/>
    </source>
</evidence>
<evidence type="ECO:0000259" key="7">
    <source>
        <dbReference type="PROSITE" id="PS50013"/>
    </source>
</evidence>
<dbReference type="GO" id="GO:0003676">
    <property type="term" value="F:nucleic acid binding"/>
    <property type="evidence" value="ECO:0007669"/>
    <property type="project" value="InterPro"/>
</dbReference>
<dbReference type="AlphaFoldDB" id="A0A225WH69"/>
<dbReference type="EMBL" id="NBNE01000819">
    <property type="protein sequence ID" value="OWZ17066.1"/>
    <property type="molecule type" value="Genomic_DNA"/>
</dbReference>
<evidence type="ECO:0000256" key="1">
    <source>
        <dbReference type="ARBA" id="ARBA00022679"/>
    </source>
</evidence>
<sequence>MQSFLGSLNYYSRFIEDYAIYASVLYELREVKFAELEKRSDLRKIMGQNDPIALDNSTPELQPAEPLDGRWIRAHKAFIALKTKVATTPILRHFDETRTPEIIVYASDWAISASLTQEHDGTYHPAAFTSRTLETNELNYNMTEKEVLALLRILDLYYKLLVGREIRVVTGHSTLVWLFKSAGLQGRLGQWSALLAPWTLEITKCGIGVQGGPEHQDHDLVTLNRLDEILIPKTENPVAQEEEVWITGMKKYLSGSIADLTQAEARSYGKIAADYEVDEQDLLFYGPPTPRSGDDRDRLLRLVVPETLQSDVLHHYHTTLEVVLFTGYVIAKASSSRSAQTIAESYEECVFRRFGASEMIRHDREPGFMSAFFRSLNNILGQRQRATMAYRPPDDGTAESVAHTATRALKMYVRDMDQKDWDEYAERLTFAINTAQDQIRGDTPHYLGCARKLAHLWHGPFCAAEKISEFTIKLEIAGIGYRIFPVVHVSKLKLVKDFPDRPQVELTVSESDRLDFDEILLQEDSWVPDLGADEYEIGRISDVRSGKKTRFSRVYREFLVHWVGYDEPTWVDEADLNCGAILNAFLRKWVNHNRFSVMQSHEEM</sequence>
<evidence type="ECO:0000256" key="4">
    <source>
        <dbReference type="ARBA" id="ARBA00022759"/>
    </source>
</evidence>
<keyword evidence="5" id="KW-0378">Hydrolase</keyword>
<dbReference type="InterPro" id="IPR043502">
    <property type="entry name" value="DNA/RNA_pol_sf"/>
</dbReference>
<dbReference type="Gene3D" id="2.40.50.40">
    <property type="match status" value="1"/>
</dbReference>
<dbReference type="InterPro" id="IPR000953">
    <property type="entry name" value="Chromo/chromo_shadow_dom"/>
</dbReference>
<evidence type="ECO:0000256" key="3">
    <source>
        <dbReference type="ARBA" id="ARBA00022722"/>
    </source>
</evidence>
<keyword evidence="1" id="KW-0808">Transferase</keyword>
<dbReference type="OrthoDB" id="101303at2759"/>
<keyword evidence="10" id="KW-1185">Reference proteome</keyword>
<dbReference type="Gene3D" id="3.30.420.10">
    <property type="entry name" value="Ribonuclease H-like superfamily/Ribonuclease H"/>
    <property type="match status" value="1"/>
</dbReference>
<evidence type="ECO:0000256" key="2">
    <source>
        <dbReference type="ARBA" id="ARBA00022695"/>
    </source>
</evidence>
<gene>
    <name evidence="9" type="ORF">PHMEG_0009036</name>
</gene>
<name>A0A225WH69_9STRA</name>
<proteinExistence type="predicted"/>
<dbReference type="GO" id="GO:0003964">
    <property type="term" value="F:RNA-directed DNA polymerase activity"/>
    <property type="evidence" value="ECO:0007669"/>
    <property type="project" value="UniProtKB-KW"/>
</dbReference>
<dbReference type="GO" id="GO:0015074">
    <property type="term" value="P:DNA integration"/>
    <property type="evidence" value="ECO:0007669"/>
    <property type="project" value="InterPro"/>
</dbReference>
<keyword evidence="4" id="KW-0255">Endonuclease</keyword>
<dbReference type="InterPro" id="IPR043128">
    <property type="entry name" value="Rev_trsase/Diguanyl_cyclase"/>
</dbReference>